<protein>
    <submittedName>
        <fullName evidence="6">FMN reductase</fullName>
    </submittedName>
</protein>
<evidence type="ECO:0000313" key="6">
    <source>
        <dbReference type="EMBL" id="MTH35515.1"/>
    </source>
</evidence>
<comment type="similarity">
    <text evidence="1">Belongs to the SsuE family.</text>
</comment>
<name>A0A844H678_9RHOB</name>
<sequence>MPRLNITGFAGSLSTPSRSRALVETAVGLASARFGAASHVFDLNDLGPSLGTARSLGDLDPKALVHVSALLRADALVIASPVEKGSYGGLFKHLMDLIDPGLLAGKPVLLAATGGGDRHALMIEHHLRPLFAYFDAQVLATGVHAAERDFLGTRLAGEATRARLVRAVGQLAPFLSPRVASEPDAAVFAPILRAL</sequence>
<organism evidence="6 7">
    <name type="scientific">Paracoccus limosus</name>
    <dbReference type="NCBI Taxonomy" id="913252"/>
    <lineage>
        <taxon>Bacteria</taxon>
        <taxon>Pseudomonadati</taxon>
        <taxon>Pseudomonadota</taxon>
        <taxon>Alphaproteobacteria</taxon>
        <taxon>Rhodobacterales</taxon>
        <taxon>Paracoccaceae</taxon>
        <taxon>Paracoccus</taxon>
    </lineage>
</organism>
<dbReference type="Proteomes" id="UP000442533">
    <property type="component" value="Unassembled WGS sequence"/>
</dbReference>
<evidence type="ECO:0000256" key="2">
    <source>
        <dbReference type="ARBA" id="ARBA00022630"/>
    </source>
</evidence>
<evidence type="ECO:0000259" key="5">
    <source>
        <dbReference type="Pfam" id="PF03358"/>
    </source>
</evidence>
<dbReference type="EMBL" id="WMIF01000018">
    <property type="protein sequence ID" value="MTH35515.1"/>
    <property type="molecule type" value="Genomic_DNA"/>
</dbReference>
<dbReference type="PANTHER" id="PTHR43408">
    <property type="entry name" value="FMN REDUCTASE (NADPH)"/>
    <property type="match status" value="1"/>
</dbReference>
<evidence type="ECO:0000256" key="1">
    <source>
        <dbReference type="ARBA" id="ARBA00005990"/>
    </source>
</evidence>
<dbReference type="AlphaFoldDB" id="A0A844H678"/>
<dbReference type="InterPro" id="IPR051814">
    <property type="entry name" value="NAD(P)H-dep_FMN_reductase"/>
</dbReference>
<reference evidence="6 7" key="1">
    <citation type="submission" date="2019-11" db="EMBL/GenBank/DDBJ databases">
        <authorList>
            <person name="Dong K."/>
        </authorList>
    </citation>
    <scope>NUCLEOTIDE SEQUENCE [LARGE SCALE GENOMIC DNA]</scope>
    <source>
        <strain evidence="6 7">JCM 17370</strain>
    </source>
</reference>
<evidence type="ECO:0000313" key="7">
    <source>
        <dbReference type="Proteomes" id="UP000442533"/>
    </source>
</evidence>
<dbReference type="InterPro" id="IPR005025">
    <property type="entry name" value="FMN_Rdtase-like_dom"/>
</dbReference>
<dbReference type="Gene3D" id="3.40.50.360">
    <property type="match status" value="1"/>
</dbReference>
<keyword evidence="3" id="KW-0288">FMN</keyword>
<dbReference type="InterPro" id="IPR029039">
    <property type="entry name" value="Flavoprotein-like_sf"/>
</dbReference>
<dbReference type="PANTHER" id="PTHR43408:SF2">
    <property type="entry name" value="FMN REDUCTASE (NADPH)"/>
    <property type="match status" value="1"/>
</dbReference>
<evidence type="ECO:0000256" key="4">
    <source>
        <dbReference type="ARBA" id="ARBA00023002"/>
    </source>
</evidence>
<keyword evidence="2" id="KW-0285">Flavoprotein</keyword>
<dbReference type="GO" id="GO:0016491">
    <property type="term" value="F:oxidoreductase activity"/>
    <property type="evidence" value="ECO:0007669"/>
    <property type="project" value="UniProtKB-KW"/>
</dbReference>
<dbReference type="OrthoDB" id="1643408at2"/>
<comment type="caution">
    <text evidence="6">The sequence shown here is derived from an EMBL/GenBank/DDBJ whole genome shotgun (WGS) entry which is preliminary data.</text>
</comment>
<accession>A0A844H678</accession>
<dbReference type="RefSeq" id="WP_155065064.1">
    <property type="nucleotide sequence ID" value="NZ_WMIF01000018.1"/>
</dbReference>
<gene>
    <name evidence="6" type="ORF">GL279_12980</name>
</gene>
<dbReference type="SUPFAM" id="SSF52218">
    <property type="entry name" value="Flavoproteins"/>
    <property type="match status" value="1"/>
</dbReference>
<dbReference type="Pfam" id="PF03358">
    <property type="entry name" value="FMN_red"/>
    <property type="match status" value="1"/>
</dbReference>
<keyword evidence="7" id="KW-1185">Reference proteome</keyword>
<keyword evidence="4" id="KW-0560">Oxidoreductase</keyword>
<proteinExistence type="inferred from homology"/>
<feature type="domain" description="NADPH-dependent FMN reductase-like" evidence="5">
    <location>
        <begin position="5"/>
        <end position="146"/>
    </location>
</feature>
<evidence type="ECO:0000256" key="3">
    <source>
        <dbReference type="ARBA" id="ARBA00022643"/>
    </source>
</evidence>